<comment type="caution">
    <text evidence="2">The sequence shown here is derived from an EMBL/GenBank/DDBJ whole genome shotgun (WGS) entry which is preliminary data.</text>
</comment>
<dbReference type="Proteomes" id="UP000326924">
    <property type="component" value="Unassembled WGS sequence"/>
</dbReference>
<organism evidence="2 3">
    <name type="scientific">Sphaerosporella brunnea</name>
    <dbReference type="NCBI Taxonomy" id="1250544"/>
    <lineage>
        <taxon>Eukaryota</taxon>
        <taxon>Fungi</taxon>
        <taxon>Dikarya</taxon>
        <taxon>Ascomycota</taxon>
        <taxon>Pezizomycotina</taxon>
        <taxon>Pezizomycetes</taxon>
        <taxon>Pezizales</taxon>
        <taxon>Pyronemataceae</taxon>
        <taxon>Sphaerosporella</taxon>
    </lineage>
</organism>
<evidence type="ECO:0000313" key="2">
    <source>
        <dbReference type="EMBL" id="KAA8901725.1"/>
    </source>
</evidence>
<proteinExistence type="predicted"/>
<gene>
    <name evidence="2" type="ORF">FN846DRAFT_956844</name>
</gene>
<dbReference type="Pfam" id="PF05032">
    <property type="entry name" value="Spo12"/>
    <property type="match status" value="1"/>
</dbReference>
<feature type="compositionally biased region" description="Low complexity" evidence="1">
    <location>
        <begin position="1"/>
        <end position="18"/>
    </location>
</feature>
<dbReference type="AlphaFoldDB" id="A0A5J5ESI5"/>
<dbReference type="InterPro" id="IPR007727">
    <property type="entry name" value="Spo12"/>
</dbReference>
<feature type="region of interest" description="Disordered" evidence="1">
    <location>
        <begin position="1"/>
        <end position="148"/>
    </location>
</feature>
<dbReference type="InParanoid" id="A0A5J5ESI5"/>
<dbReference type="EMBL" id="VXIS01000142">
    <property type="protein sequence ID" value="KAA8901725.1"/>
    <property type="molecule type" value="Genomic_DNA"/>
</dbReference>
<accession>A0A5J5ESI5</accession>
<keyword evidence="3" id="KW-1185">Reference proteome</keyword>
<feature type="compositionally biased region" description="Polar residues" evidence="1">
    <location>
        <begin position="19"/>
        <end position="28"/>
    </location>
</feature>
<sequence length="148" mass="15387">MNSAPSSSAAPNPFAEPSTPANLESSPAVQELEMNASEPSSSSSNISGSGSSGSGSMSTLEKQRQLLQQKLAQPPIEFSSPTDQMMTPVSRKLADQKKKVFSRAKPGSLASRLKALGAEKKPPLRPAATRSKSSLGVFGEPSSSSPQK</sequence>
<reference evidence="2 3" key="1">
    <citation type="submission" date="2019-09" db="EMBL/GenBank/DDBJ databases">
        <title>Draft genome of the ectomycorrhizal ascomycete Sphaerosporella brunnea.</title>
        <authorList>
            <consortium name="DOE Joint Genome Institute"/>
            <person name="Benucci G.M."/>
            <person name="Marozzi G."/>
            <person name="Antonielli L."/>
            <person name="Sanchez S."/>
            <person name="Marco P."/>
            <person name="Wang X."/>
            <person name="Falini L.B."/>
            <person name="Barry K."/>
            <person name="Haridas S."/>
            <person name="Lipzen A."/>
            <person name="Labutti K."/>
            <person name="Grigoriev I.V."/>
            <person name="Murat C."/>
            <person name="Martin F."/>
            <person name="Albertini E."/>
            <person name="Donnini D."/>
            <person name="Bonito G."/>
        </authorList>
    </citation>
    <scope>NUCLEOTIDE SEQUENCE [LARGE SCALE GENOMIC DNA]</scope>
    <source>
        <strain evidence="2 3">Sb_GMNB300</strain>
    </source>
</reference>
<name>A0A5J5ESI5_9PEZI</name>
<evidence type="ECO:0008006" key="4">
    <source>
        <dbReference type="Google" id="ProtNLM"/>
    </source>
</evidence>
<dbReference type="OrthoDB" id="5578329at2759"/>
<evidence type="ECO:0000313" key="3">
    <source>
        <dbReference type="Proteomes" id="UP000326924"/>
    </source>
</evidence>
<protein>
    <recommendedName>
        <fullName evidence="4">Spo12 family-domain-containing protein</fullName>
    </recommendedName>
</protein>
<evidence type="ECO:0000256" key="1">
    <source>
        <dbReference type="SAM" id="MobiDB-lite"/>
    </source>
</evidence>
<feature type="compositionally biased region" description="Low complexity" evidence="1">
    <location>
        <begin position="37"/>
        <end position="73"/>
    </location>
</feature>